<feature type="transmembrane region" description="Helical" evidence="5">
    <location>
        <begin position="137"/>
        <end position="157"/>
    </location>
</feature>
<evidence type="ECO:0000256" key="2">
    <source>
        <dbReference type="ARBA" id="ARBA00022729"/>
    </source>
</evidence>
<dbReference type="EnsemblMetazoa" id="GMOY001498-RA">
    <property type="protein sequence ID" value="GMOY001498-PA"/>
    <property type="gene ID" value="GMOY001498"/>
</dbReference>
<keyword evidence="9" id="KW-1185">Reference proteome</keyword>
<comment type="similarity">
    <text evidence="1 4">Belongs to the glycosyl hydrolase 22 family.</text>
</comment>
<dbReference type="PANTHER" id="PTHR11407">
    <property type="entry name" value="LYSOZYME C"/>
    <property type="match status" value="1"/>
</dbReference>
<dbReference type="InterPro" id="IPR019799">
    <property type="entry name" value="Glyco_hydro_22_CS"/>
</dbReference>
<dbReference type="GO" id="GO:0003796">
    <property type="term" value="F:lysozyme activity"/>
    <property type="evidence" value="ECO:0007669"/>
    <property type="project" value="InterPro"/>
</dbReference>
<keyword evidence="2 6" id="KW-0732">Signal</keyword>
<evidence type="ECO:0000256" key="6">
    <source>
        <dbReference type="SAM" id="SignalP"/>
    </source>
</evidence>
<accession>A0A1B0FD42</accession>
<dbReference type="AlphaFoldDB" id="A0A1B0FD42"/>
<dbReference type="SUPFAM" id="SSF53955">
    <property type="entry name" value="Lysozyme-like"/>
    <property type="match status" value="2"/>
</dbReference>
<dbReference type="Gene3D" id="1.10.530.10">
    <property type="match status" value="2"/>
</dbReference>
<dbReference type="Pfam" id="PF00062">
    <property type="entry name" value="Lys"/>
    <property type="match status" value="2"/>
</dbReference>
<evidence type="ECO:0000313" key="9">
    <source>
        <dbReference type="Proteomes" id="UP000092444"/>
    </source>
</evidence>
<feature type="signal peptide" evidence="6">
    <location>
        <begin position="1"/>
        <end position="17"/>
    </location>
</feature>
<dbReference type="EMBL" id="CCAG010002640">
    <property type="status" value="NOT_ANNOTATED_CDS"/>
    <property type="molecule type" value="Genomic_DNA"/>
</dbReference>
<feature type="domain" description="Glycosyl hydrolases family 22 (GH22)" evidence="7">
    <location>
        <begin position="93"/>
        <end position="111"/>
    </location>
</feature>
<dbReference type="InterPro" id="IPR000974">
    <property type="entry name" value="Glyco_hydro_22_lys"/>
</dbReference>
<evidence type="ECO:0000256" key="4">
    <source>
        <dbReference type="RuleBase" id="RU004440"/>
    </source>
</evidence>
<keyword evidence="5" id="KW-0812">Transmembrane</keyword>
<dbReference type="PRINTS" id="PR00137">
    <property type="entry name" value="LYSOZYME"/>
</dbReference>
<dbReference type="PRINTS" id="PR00135">
    <property type="entry name" value="LYZLACT"/>
</dbReference>
<evidence type="ECO:0000256" key="5">
    <source>
        <dbReference type="SAM" id="Phobius"/>
    </source>
</evidence>
<dbReference type="InterPro" id="IPR001916">
    <property type="entry name" value="Glyco_hydro_22"/>
</dbReference>
<dbReference type="PROSITE" id="PS00128">
    <property type="entry name" value="GLYCOSYL_HYDROL_F22_1"/>
    <property type="match status" value="2"/>
</dbReference>
<protein>
    <recommendedName>
        <fullName evidence="7">Glycosyl hydrolases family 22 (GH22) domain-containing protein</fullName>
    </recommendedName>
</protein>
<keyword evidence="5" id="KW-0472">Membrane</keyword>
<dbReference type="VEuPathDB" id="VectorBase:GMOY001498"/>
<organism evidence="8 9">
    <name type="scientific">Glossina morsitans morsitans</name>
    <name type="common">Savannah tsetse fly</name>
    <dbReference type="NCBI Taxonomy" id="37546"/>
    <lineage>
        <taxon>Eukaryota</taxon>
        <taxon>Metazoa</taxon>
        <taxon>Ecdysozoa</taxon>
        <taxon>Arthropoda</taxon>
        <taxon>Hexapoda</taxon>
        <taxon>Insecta</taxon>
        <taxon>Pterygota</taxon>
        <taxon>Neoptera</taxon>
        <taxon>Endopterygota</taxon>
        <taxon>Diptera</taxon>
        <taxon>Brachycera</taxon>
        <taxon>Muscomorpha</taxon>
        <taxon>Hippoboscoidea</taxon>
        <taxon>Glossinidae</taxon>
        <taxon>Glossina</taxon>
    </lineage>
</organism>
<dbReference type="Proteomes" id="UP000092444">
    <property type="component" value="Unassembled WGS sequence"/>
</dbReference>
<evidence type="ECO:0000256" key="3">
    <source>
        <dbReference type="ARBA" id="ARBA00023157"/>
    </source>
</evidence>
<feature type="chain" id="PRO_5008407343" description="Glycosyl hydrolases family 22 (GH22) domain-containing protein" evidence="6">
    <location>
        <begin position="18"/>
        <end position="284"/>
    </location>
</feature>
<evidence type="ECO:0000259" key="7">
    <source>
        <dbReference type="PROSITE" id="PS00128"/>
    </source>
</evidence>
<feature type="domain" description="Glycosyl hydrolases family 22 (GH22)" evidence="7">
    <location>
        <begin position="233"/>
        <end position="251"/>
    </location>
</feature>
<proteinExistence type="inferred from homology"/>
<evidence type="ECO:0000313" key="8">
    <source>
        <dbReference type="EnsemblMetazoa" id="GMOY001498-PA"/>
    </source>
</evidence>
<dbReference type="PhylomeDB" id="A0A1B0FD42"/>
<dbReference type="PROSITE" id="PS51348">
    <property type="entry name" value="GLYCOSYL_HYDROL_F22_2"/>
    <property type="match status" value="2"/>
</dbReference>
<dbReference type="CDD" id="cd16899">
    <property type="entry name" value="LYZ_C_invert"/>
    <property type="match status" value="2"/>
</dbReference>
<evidence type="ECO:0000256" key="1">
    <source>
        <dbReference type="ARBA" id="ARBA00010859"/>
    </source>
</evidence>
<dbReference type="FunFam" id="1.10.530.10:FF:000001">
    <property type="entry name" value="Lysozyme C"/>
    <property type="match status" value="2"/>
</dbReference>
<keyword evidence="3" id="KW-1015">Disulfide bond</keyword>
<name>A0A1B0FD42_GLOMM</name>
<dbReference type="PANTHER" id="PTHR11407:SF36">
    <property type="entry name" value="GEO02684P1-RELATED"/>
    <property type="match status" value="1"/>
</dbReference>
<sequence length="284" mass="32712">MTLYLLLVLRWPTRVQTRSLHRCEFASQLYILDVPKSELPLWLCIAEYESRFNTHVIGARNADGSNDYGIFQISDKYWCKPENRTDYFIYNGCNVNCSALLSDDITLAVRCARYIQKQQGWSAWANTNTCAMRSFHYYFYAILLIFESTGLSVVAVVEARVLTRCELAREMFHLGIEKSDLPTWTCIAHFESRLNTSAVGRLNGKWSNNFGLFQVSDRYWCTSDSLRPSANMCHQVCQELLTDDIGAAVECAQTVKQRQGWKAWSAYNGYCQHITDKLTVEECF</sequence>
<keyword evidence="5" id="KW-1133">Transmembrane helix</keyword>
<dbReference type="STRING" id="37546.A0A1B0FD42"/>
<dbReference type="SMART" id="SM00263">
    <property type="entry name" value="LYZ1"/>
    <property type="match status" value="2"/>
</dbReference>
<dbReference type="InterPro" id="IPR023346">
    <property type="entry name" value="Lysozyme-like_dom_sf"/>
</dbReference>
<reference evidence="8" key="1">
    <citation type="submission" date="2020-05" db="UniProtKB">
        <authorList>
            <consortium name="EnsemblMetazoa"/>
        </authorList>
    </citation>
    <scope>IDENTIFICATION</scope>
    <source>
        <strain evidence="8">Yale</strain>
    </source>
</reference>